<protein>
    <submittedName>
        <fullName evidence="1">Uncharacterized protein</fullName>
    </submittedName>
</protein>
<gene>
    <name evidence="1" type="ORF">BV22DRAFT_677911</name>
</gene>
<sequence length="127" mass="14358">MVLTLFVLGGFYHREDSFQVEGLATSAHPNILTSVHRRIRWPLRCKNAVRRMQGKCSNAPRGGRNPIMPRASKSRILRSQDVTETDGDVEGRTGAERMKRSTHVCARTTGHCRKRRSDSGCSRNTQH</sequence>
<dbReference type="EMBL" id="MU266495">
    <property type="protein sequence ID" value="KAH7922173.1"/>
    <property type="molecule type" value="Genomic_DNA"/>
</dbReference>
<organism evidence="1 2">
    <name type="scientific">Leucogyrophana mollusca</name>
    <dbReference type="NCBI Taxonomy" id="85980"/>
    <lineage>
        <taxon>Eukaryota</taxon>
        <taxon>Fungi</taxon>
        <taxon>Dikarya</taxon>
        <taxon>Basidiomycota</taxon>
        <taxon>Agaricomycotina</taxon>
        <taxon>Agaricomycetes</taxon>
        <taxon>Agaricomycetidae</taxon>
        <taxon>Boletales</taxon>
        <taxon>Boletales incertae sedis</taxon>
        <taxon>Leucogyrophana</taxon>
    </lineage>
</organism>
<reference evidence="1" key="1">
    <citation type="journal article" date="2021" name="New Phytol.">
        <title>Evolutionary innovations through gain and loss of genes in the ectomycorrhizal Boletales.</title>
        <authorList>
            <person name="Wu G."/>
            <person name="Miyauchi S."/>
            <person name="Morin E."/>
            <person name="Kuo A."/>
            <person name="Drula E."/>
            <person name="Varga T."/>
            <person name="Kohler A."/>
            <person name="Feng B."/>
            <person name="Cao Y."/>
            <person name="Lipzen A."/>
            <person name="Daum C."/>
            <person name="Hundley H."/>
            <person name="Pangilinan J."/>
            <person name="Johnson J."/>
            <person name="Barry K."/>
            <person name="LaButti K."/>
            <person name="Ng V."/>
            <person name="Ahrendt S."/>
            <person name="Min B."/>
            <person name="Choi I.G."/>
            <person name="Park H."/>
            <person name="Plett J.M."/>
            <person name="Magnuson J."/>
            <person name="Spatafora J.W."/>
            <person name="Nagy L.G."/>
            <person name="Henrissat B."/>
            <person name="Grigoriev I.V."/>
            <person name="Yang Z.L."/>
            <person name="Xu J."/>
            <person name="Martin F.M."/>
        </authorList>
    </citation>
    <scope>NUCLEOTIDE SEQUENCE</scope>
    <source>
        <strain evidence="1">KUC20120723A-06</strain>
    </source>
</reference>
<proteinExistence type="predicted"/>
<name>A0ACB8BAC6_9AGAM</name>
<comment type="caution">
    <text evidence="1">The sequence shown here is derived from an EMBL/GenBank/DDBJ whole genome shotgun (WGS) entry which is preliminary data.</text>
</comment>
<evidence type="ECO:0000313" key="1">
    <source>
        <dbReference type="EMBL" id="KAH7922173.1"/>
    </source>
</evidence>
<dbReference type="Proteomes" id="UP000790709">
    <property type="component" value="Unassembled WGS sequence"/>
</dbReference>
<keyword evidence="2" id="KW-1185">Reference proteome</keyword>
<evidence type="ECO:0000313" key="2">
    <source>
        <dbReference type="Proteomes" id="UP000790709"/>
    </source>
</evidence>
<accession>A0ACB8BAC6</accession>